<evidence type="ECO:0000313" key="6">
    <source>
        <dbReference type="Proteomes" id="UP001190491"/>
    </source>
</evidence>
<feature type="transmembrane region" description="Helical" evidence="1">
    <location>
        <begin position="177"/>
        <end position="196"/>
    </location>
</feature>
<dbReference type="SMART" id="SM00460">
    <property type="entry name" value="TGc"/>
    <property type="match status" value="1"/>
</dbReference>
<keyword evidence="3" id="KW-0808">Transferase</keyword>
<keyword evidence="5" id="KW-1185">Reference proteome</keyword>
<evidence type="ECO:0000313" key="5">
    <source>
        <dbReference type="Proteomes" id="UP001189792"/>
    </source>
</evidence>
<dbReference type="Pfam" id="PF11992">
    <property type="entry name" value="TgpA_N"/>
    <property type="match status" value="1"/>
</dbReference>
<protein>
    <submittedName>
        <fullName evidence="3">Protein-glutamine gamma-glutamyltransferase</fullName>
        <ecNumber evidence="3">2.3.2.13</ecNumber>
    </submittedName>
</protein>
<name>A0AAD2F4U0_9RALS</name>
<feature type="transmembrane region" description="Helical" evidence="1">
    <location>
        <begin position="72"/>
        <end position="90"/>
    </location>
</feature>
<gene>
    <name evidence="3" type="primary">tgpA</name>
    <name evidence="4" type="ORF">R77564_00905</name>
    <name evidence="3" type="ORF">R77567_01197</name>
</gene>
<dbReference type="InterPro" id="IPR038765">
    <property type="entry name" value="Papain-like_cys_pep_sf"/>
</dbReference>
<dbReference type="EMBL" id="CAUDLI010000002">
    <property type="protein sequence ID" value="CAJ0862289.1"/>
    <property type="molecule type" value="Genomic_DNA"/>
</dbReference>
<keyword evidence="1" id="KW-0472">Membrane</keyword>
<dbReference type="AlphaFoldDB" id="A0AAD2F4U0"/>
<dbReference type="Gene3D" id="3.10.620.30">
    <property type="match status" value="1"/>
</dbReference>
<dbReference type="InterPro" id="IPR052901">
    <property type="entry name" value="Bact_TGase-like"/>
</dbReference>
<dbReference type="Proteomes" id="UP001190491">
    <property type="component" value="Unassembled WGS sequence"/>
</dbReference>
<keyword evidence="1" id="KW-1133">Transmembrane helix</keyword>
<dbReference type="Proteomes" id="UP001189792">
    <property type="component" value="Unassembled WGS sequence"/>
</dbReference>
<keyword evidence="3" id="KW-0012">Acyltransferase</keyword>
<dbReference type="RefSeq" id="WP_206273941.1">
    <property type="nucleotide sequence ID" value="NZ_CAUDKO010000002.1"/>
</dbReference>
<dbReference type="EC" id="2.3.2.13" evidence="3"/>
<reference evidence="3 5" key="1">
    <citation type="submission" date="2023-07" db="EMBL/GenBank/DDBJ databases">
        <authorList>
            <person name="Peeters C."/>
        </authorList>
    </citation>
    <scope>NUCLEOTIDE SEQUENCE</scope>
    <source>
        <strain evidence="4 5">LMG 32965</strain>
        <strain evidence="3">R-77567</strain>
    </source>
</reference>
<accession>A0AAD2F4U0</accession>
<dbReference type="InterPro" id="IPR025403">
    <property type="entry name" value="TgpA-like_C"/>
</dbReference>
<comment type="caution">
    <text evidence="3">The sequence shown here is derived from an EMBL/GenBank/DDBJ whole genome shotgun (WGS) entry which is preliminary data.</text>
</comment>
<dbReference type="InterPro" id="IPR021878">
    <property type="entry name" value="TgpA_N"/>
</dbReference>
<feature type="domain" description="Transglutaminase-like" evidence="2">
    <location>
        <begin position="425"/>
        <end position="496"/>
    </location>
</feature>
<evidence type="ECO:0000313" key="4">
    <source>
        <dbReference type="EMBL" id="CAJ0862289.1"/>
    </source>
</evidence>
<keyword evidence="1" id="KW-0812">Transmembrane</keyword>
<dbReference type="SUPFAM" id="SSF54001">
    <property type="entry name" value="Cysteine proteinases"/>
    <property type="match status" value="1"/>
</dbReference>
<dbReference type="EMBL" id="CAUDKO010000002">
    <property type="protein sequence ID" value="CAJ0857577.1"/>
    <property type="molecule type" value="Genomic_DNA"/>
</dbReference>
<dbReference type="InterPro" id="IPR002931">
    <property type="entry name" value="Transglutaminase-like"/>
</dbReference>
<feature type="transmembrane region" description="Helical" evidence="1">
    <location>
        <begin position="145"/>
        <end position="165"/>
    </location>
</feature>
<dbReference type="GO" id="GO:0003810">
    <property type="term" value="F:protein-glutamine gamma-glutamyltransferase activity"/>
    <property type="evidence" value="ECO:0007669"/>
    <property type="project" value="UniProtKB-EC"/>
</dbReference>
<proteinExistence type="predicted"/>
<dbReference type="Pfam" id="PF13559">
    <property type="entry name" value="DUF4129"/>
    <property type="match status" value="1"/>
</dbReference>
<evidence type="ECO:0000259" key="2">
    <source>
        <dbReference type="SMART" id="SM00460"/>
    </source>
</evidence>
<evidence type="ECO:0000256" key="1">
    <source>
        <dbReference type="SAM" id="Phobius"/>
    </source>
</evidence>
<feature type="transmembrane region" description="Helical" evidence="1">
    <location>
        <begin position="42"/>
        <end position="60"/>
    </location>
</feature>
<evidence type="ECO:0000313" key="3">
    <source>
        <dbReference type="EMBL" id="CAJ0857577.1"/>
    </source>
</evidence>
<sequence>MTTTATIGTEAAAFGSARALTHREHGWLIAQLAVVLAPLLRALPLVTCAVFGVLLLWRALLWVRRAPLPGKWVLGLTGVATLVVTLALAMRTGGNIGRDLSVALLGAFLVLKLMESHTVRNGVLVTQLCCFLLLSQVLFDQPPWLAATMLGTVALLLRNWLLLLHPQARARVSPARVLARLVLMGLPCAAVLFLLFPRLDHPLWRLPQTADTAVSGLSDRMAPGSVGQLILSDDLAFRVDFVGAPPPVDTLYWRGMVLWRFDGQTWTAASMRQRPAPESVPNSADAIRGAPGVFDYNITLEPTRQRWLFALDRGQSIEARDGTGRSVDGEFISTQPLDQRVRYHARSRLPGRNRAEDAAALDPLTQQMALALPAGNPQARALAAQWAELPPAERVSAALKLFGRAPFAYTLEPEPLRDQQIDDFLFRTHRGFCEHYAGSFVFLMRAAGVPARVVVGYLGGEVNAVSGDIIVRQSDAHAWAEVWLDGRGWVRVDPTAAVAPQRVERGLAAAVPASEFRSRRAEEPSWLRSVRWGLDGLVSGWNSWVLGYDRNRQARLFAWLGLDAADPRAVLWGVSGLFLLAALPLLWQQRKPKPDPVQAQWQRLCDRLARHGCTRGPAEGPMAYAERAAAQFPQAAQALRNAAAGYVALRYGRDDGDAQARARRFTQWREAVAQVRLS</sequence>
<dbReference type="PANTHER" id="PTHR42736:SF1">
    <property type="entry name" value="PROTEIN-GLUTAMINE GAMMA-GLUTAMYLTRANSFERASE"/>
    <property type="match status" value="1"/>
</dbReference>
<organism evidence="3 6">
    <name type="scientific">Ralstonia flatus</name>
    <dbReference type="NCBI Taxonomy" id="3058601"/>
    <lineage>
        <taxon>Bacteria</taxon>
        <taxon>Pseudomonadati</taxon>
        <taxon>Pseudomonadota</taxon>
        <taxon>Betaproteobacteria</taxon>
        <taxon>Burkholderiales</taxon>
        <taxon>Burkholderiaceae</taxon>
        <taxon>Ralstonia</taxon>
    </lineage>
</organism>
<dbReference type="PANTHER" id="PTHR42736">
    <property type="entry name" value="PROTEIN-GLUTAMINE GAMMA-GLUTAMYLTRANSFERASE"/>
    <property type="match status" value="1"/>
</dbReference>
<dbReference type="Pfam" id="PF01841">
    <property type="entry name" value="Transglut_core"/>
    <property type="match status" value="1"/>
</dbReference>